<organism evidence="2 3">
    <name type="scientific">Legionella steelei</name>
    <dbReference type="NCBI Taxonomy" id="947033"/>
    <lineage>
        <taxon>Bacteria</taxon>
        <taxon>Pseudomonadati</taxon>
        <taxon>Pseudomonadota</taxon>
        <taxon>Gammaproteobacteria</taxon>
        <taxon>Legionellales</taxon>
        <taxon>Legionellaceae</taxon>
        <taxon>Legionella</taxon>
    </lineage>
</organism>
<evidence type="ECO:0000313" key="3">
    <source>
        <dbReference type="Proteomes" id="UP000054926"/>
    </source>
</evidence>
<evidence type="ECO:0000313" key="2">
    <source>
        <dbReference type="EMBL" id="KTD69460.1"/>
    </source>
</evidence>
<feature type="compositionally biased region" description="Low complexity" evidence="1">
    <location>
        <begin position="78"/>
        <end position="90"/>
    </location>
</feature>
<reference evidence="2 3" key="1">
    <citation type="submission" date="2015-11" db="EMBL/GenBank/DDBJ databases">
        <title>Genomic analysis of 38 Legionella species identifies large and diverse effector repertoires.</title>
        <authorList>
            <person name="Burstein D."/>
            <person name="Amaro F."/>
            <person name="Zusman T."/>
            <person name="Lifshitz Z."/>
            <person name="Cohen O."/>
            <person name="Gilbert J.A."/>
            <person name="Pupko T."/>
            <person name="Shuman H.A."/>
            <person name="Segal G."/>
        </authorList>
    </citation>
    <scope>NUCLEOTIDE SEQUENCE [LARGE SCALE GENOMIC DNA]</scope>
    <source>
        <strain evidence="2 3">IMVS3376</strain>
    </source>
</reference>
<sequence length="113" mass="12064">MAQIAEGVATQLADDAENMVKSAENLLQKQGDDQSSDDDQSLSMSAPSESDLDPMQIATSMLPDEVNDVFQSHGNGGQQNQDQSQNQMGSLVDEGEDMLDQGINMGMSLLNKG</sequence>
<dbReference type="Proteomes" id="UP000054926">
    <property type="component" value="Unassembled WGS sequence"/>
</dbReference>
<dbReference type="RefSeq" id="WP_058511398.1">
    <property type="nucleotide sequence ID" value="NZ_DAIOMV010000011.1"/>
</dbReference>
<dbReference type="STRING" id="947033.Lste_2618"/>
<name>A0A0W0ZKD4_9GAMM</name>
<proteinExistence type="predicted"/>
<comment type="caution">
    <text evidence="2">The sequence shown here is derived from an EMBL/GenBank/DDBJ whole genome shotgun (WGS) entry which is preliminary data.</text>
</comment>
<evidence type="ECO:0000256" key="1">
    <source>
        <dbReference type="SAM" id="MobiDB-lite"/>
    </source>
</evidence>
<dbReference type="EMBL" id="LNYY01000019">
    <property type="protein sequence ID" value="KTD69460.1"/>
    <property type="molecule type" value="Genomic_DNA"/>
</dbReference>
<keyword evidence="3" id="KW-1185">Reference proteome</keyword>
<accession>A0A0W0ZKD4</accession>
<feature type="region of interest" description="Disordered" evidence="1">
    <location>
        <begin position="1"/>
        <end position="113"/>
    </location>
</feature>
<dbReference type="AlphaFoldDB" id="A0A0W0ZKD4"/>
<dbReference type="PATRIC" id="fig|947033.5.peg.2776"/>
<protein>
    <submittedName>
        <fullName evidence="2">Uncharacterized protein</fullName>
    </submittedName>
</protein>
<gene>
    <name evidence="2" type="ORF">Lste_2618</name>
</gene>